<dbReference type="PROSITE" id="PS50059">
    <property type="entry name" value="FKBP_PPIASE"/>
    <property type="match status" value="1"/>
</dbReference>
<evidence type="ECO:0000256" key="1">
    <source>
        <dbReference type="ARBA" id="ARBA00000971"/>
    </source>
</evidence>
<keyword evidence="7 9" id="KW-0413">Isomerase</keyword>
<keyword evidence="5 9" id="KW-0697">Rotamase</keyword>
<proteinExistence type="inferred from homology"/>
<dbReference type="SUPFAM" id="SSF54534">
    <property type="entry name" value="FKBP-like"/>
    <property type="match status" value="1"/>
</dbReference>
<dbReference type="InterPro" id="IPR046357">
    <property type="entry name" value="PPIase_dom_sf"/>
</dbReference>
<comment type="catalytic activity">
    <reaction evidence="1 9 10">
        <text>[protein]-peptidylproline (omega=180) = [protein]-peptidylproline (omega=0)</text>
        <dbReference type="Rhea" id="RHEA:16237"/>
        <dbReference type="Rhea" id="RHEA-COMP:10747"/>
        <dbReference type="Rhea" id="RHEA-COMP:10748"/>
        <dbReference type="ChEBI" id="CHEBI:83833"/>
        <dbReference type="ChEBI" id="CHEBI:83834"/>
        <dbReference type="EC" id="5.2.1.8"/>
    </reaction>
</comment>
<evidence type="ECO:0000256" key="5">
    <source>
        <dbReference type="ARBA" id="ARBA00023110"/>
    </source>
</evidence>
<keyword evidence="4" id="KW-0963">Cytoplasm</keyword>
<comment type="function">
    <text evidence="8">Also involved in hydrogenase metallocenter assembly, probably by participating in the nickel insertion step. This function in hydrogenase biosynthesis requires chaperone activity and the presence of the metal-binding domain, but not PPIase activity.</text>
</comment>
<evidence type="ECO:0000256" key="10">
    <source>
        <dbReference type="RuleBase" id="RU003915"/>
    </source>
</evidence>
<dbReference type="Gene3D" id="2.40.10.330">
    <property type="match status" value="1"/>
</dbReference>
<dbReference type="GO" id="GO:0005737">
    <property type="term" value="C:cytoplasm"/>
    <property type="evidence" value="ECO:0007669"/>
    <property type="project" value="UniProtKB-SubCell"/>
</dbReference>
<evidence type="ECO:0000313" key="12">
    <source>
        <dbReference type="EMBL" id="CDN33079.1"/>
    </source>
</evidence>
<dbReference type="EMBL" id="HG934468">
    <property type="protein sequence ID" value="CDN33079.1"/>
    <property type="molecule type" value="Genomic_DNA"/>
</dbReference>
<dbReference type="GO" id="GO:0003755">
    <property type="term" value="F:peptidyl-prolyl cis-trans isomerase activity"/>
    <property type="evidence" value="ECO:0007669"/>
    <property type="project" value="UniProtKB-UniRule"/>
</dbReference>
<dbReference type="HOGENOM" id="CLU_098197_0_0_10"/>
<dbReference type="InterPro" id="IPR048261">
    <property type="entry name" value="SlpA/SlyD-like_ins_sf"/>
</dbReference>
<protein>
    <recommendedName>
        <fullName evidence="10">Peptidyl-prolyl cis-trans isomerase</fullName>
        <ecNumber evidence="10">5.2.1.8</ecNumber>
    </recommendedName>
</protein>
<dbReference type="KEGG" id="rbc:BN938_3017"/>
<evidence type="ECO:0000256" key="4">
    <source>
        <dbReference type="ARBA" id="ARBA00022490"/>
    </source>
</evidence>
<dbReference type="InterPro" id="IPR001179">
    <property type="entry name" value="PPIase_FKBP_dom"/>
</dbReference>
<dbReference type="OrthoDB" id="9808891at2"/>
<dbReference type="Proteomes" id="UP000027616">
    <property type="component" value="Chromosome I"/>
</dbReference>
<evidence type="ECO:0000256" key="7">
    <source>
        <dbReference type="ARBA" id="ARBA00023235"/>
    </source>
</evidence>
<evidence type="ECO:0000313" key="13">
    <source>
        <dbReference type="Proteomes" id="UP000027616"/>
    </source>
</evidence>
<dbReference type="eggNOG" id="COG1047">
    <property type="taxonomic scope" value="Bacteria"/>
</dbReference>
<dbReference type="STRING" id="1433126.BN938_3017"/>
<evidence type="ECO:0000256" key="6">
    <source>
        <dbReference type="ARBA" id="ARBA00023186"/>
    </source>
</evidence>
<dbReference type="PANTHER" id="PTHR47861">
    <property type="entry name" value="FKBP-TYPE PEPTIDYL-PROLYL CIS-TRANS ISOMERASE SLYD"/>
    <property type="match status" value="1"/>
</dbReference>
<feature type="domain" description="PPIase FKBP-type" evidence="11">
    <location>
        <begin position="6"/>
        <end position="85"/>
    </location>
</feature>
<evidence type="ECO:0000256" key="8">
    <source>
        <dbReference type="ARBA" id="ARBA00037071"/>
    </source>
</evidence>
<evidence type="ECO:0000256" key="3">
    <source>
        <dbReference type="ARBA" id="ARBA00006577"/>
    </source>
</evidence>
<dbReference type="PATRIC" id="fig|1433126.3.peg.2985"/>
<dbReference type="GO" id="GO:0042026">
    <property type="term" value="P:protein refolding"/>
    <property type="evidence" value="ECO:0007669"/>
    <property type="project" value="UniProtKB-ARBA"/>
</dbReference>
<name>A0A060REW7_9BACT</name>
<dbReference type="Pfam" id="PF00254">
    <property type="entry name" value="FKBP_C"/>
    <property type="match status" value="1"/>
</dbReference>
<accession>A0A060REW7</accession>
<evidence type="ECO:0000259" key="11">
    <source>
        <dbReference type="PROSITE" id="PS50059"/>
    </source>
</evidence>
<gene>
    <name evidence="12" type="ORF">BN938_3017</name>
</gene>
<comment type="similarity">
    <text evidence="3 10">Belongs to the FKBP-type PPIase family.</text>
</comment>
<dbReference type="AlphaFoldDB" id="A0A060REW7"/>
<sequence length="183" mass="19607">MNITENKLVKLAYELKVDGEIADKATAERPLEFIFGTGMLLPDFEANVEGKVAGDKFAFTLTPEQGYGEINNEAVVELPKEIFMVDGVVADELLVVGSVLPMGDNMGNRMNGVIKDVKDDVVVMDFNHPMAGKILNFSGEIVEVREATDEDTAKFFGGSGGGCGCGCDKSECDSNDCSSDCNC</sequence>
<dbReference type="EC" id="5.2.1.8" evidence="10"/>
<dbReference type="PANTHER" id="PTHR47861:SF3">
    <property type="entry name" value="FKBP-TYPE PEPTIDYL-PROLYL CIS-TRANS ISOMERASE SLYD"/>
    <property type="match status" value="1"/>
</dbReference>
<organism evidence="12 13">
    <name type="scientific">Mucinivorans hirudinis</name>
    <dbReference type="NCBI Taxonomy" id="1433126"/>
    <lineage>
        <taxon>Bacteria</taxon>
        <taxon>Pseudomonadati</taxon>
        <taxon>Bacteroidota</taxon>
        <taxon>Bacteroidia</taxon>
        <taxon>Bacteroidales</taxon>
        <taxon>Rikenellaceae</taxon>
        <taxon>Mucinivorans</taxon>
    </lineage>
</organism>
<reference evidence="12 13" key="1">
    <citation type="journal article" date="2015" name="Genome Announc.">
        <title>Complete Genome Sequence of the Novel Leech Symbiont Mucinivorans hirudinis M3T.</title>
        <authorList>
            <person name="Nelson M.C."/>
            <person name="Bomar L."/>
            <person name="Graf J."/>
        </authorList>
    </citation>
    <scope>NUCLEOTIDE SEQUENCE [LARGE SCALE GENOMIC DNA]</scope>
    <source>
        <strain evidence="13">M3</strain>
    </source>
</reference>
<evidence type="ECO:0000256" key="9">
    <source>
        <dbReference type="PROSITE-ProRule" id="PRU00277"/>
    </source>
</evidence>
<evidence type="ECO:0000256" key="2">
    <source>
        <dbReference type="ARBA" id="ARBA00004496"/>
    </source>
</evidence>
<keyword evidence="13" id="KW-1185">Reference proteome</keyword>
<keyword evidence="6" id="KW-0143">Chaperone</keyword>
<dbReference type="Gene3D" id="3.10.50.40">
    <property type="match status" value="1"/>
</dbReference>
<comment type="subcellular location">
    <subcellularLocation>
        <location evidence="2">Cytoplasm</location>
    </subcellularLocation>
</comment>